<dbReference type="PANTHER" id="PTHR43546">
    <property type="entry name" value="UPF0173 METAL-DEPENDENT HYDROLASE MJ1163-RELATED"/>
    <property type="match status" value="1"/>
</dbReference>
<dbReference type="Gene3D" id="3.60.15.10">
    <property type="entry name" value="Ribonuclease Z/Hydroxyacylglutathione hydrolase-like"/>
    <property type="match status" value="1"/>
</dbReference>
<evidence type="ECO:0000313" key="3">
    <source>
        <dbReference type="Proteomes" id="UP001203607"/>
    </source>
</evidence>
<organism evidence="2 3">
    <name type="scientific">Flagellimonas spongiicola</name>
    <dbReference type="NCBI Taxonomy" id="2942208"/>
    <lineage>
        <taxon>Bacteria</taxon>
        <taxon>Pseudomonadati</taxon>
        <taxon>Bacteroidota</taxon>
        <taxon>Flavobacteriia</taxon>
        <taxon>Flavobacteriales</taxon>
        <taxon>Flavobacteriaceae</taxon>
        <taxon>Flagellimonas</taxon>
    </lineage>
</organism>
<dbReference type="InterPro" id="IPR036866">
    <property type="entry name" value="RibonucZ/Hydroxyglut_hydro"/>
</dbReference>
<dbReference type="Pfam" id="PF12706">
    <property type="entry name" value="Lactamase_B_2"/>
    <property type="match status" value="1"/>
</dbReference>
<feature type="domain" description="Metallo-beta-lactamase" evidence="1">
    <location>
        <begin position="41"/>
        <end position="241"/>
    </location>
</feature>
<evidence type="ECO:0000259" key="1">
    <source>
        <dbReference type="Pfam" id="PF12706"/>
    </source>
</evidence>
<proteinExistence type="predicted"/>
<dbReference type="Proteomes" id="UP001203607">
    <property type="component" value="Unassembled WGS sequence"/>
</dbReference>
<dbReference type="InterPro" id="IPR050114">
    <property type="entry name" value="UPF0173_UPF0282_UlaG_hydrolase"/>
</dbReference>
<protein>
    <submittedName>
        <fullName evidence="2">MBL fold metallo-hydrolase</fullName>
    </submittedName>
</protein>
<name>A0ABT0PN66_9FLAO</name>
<accession>A0ABT0PN66</accession>
<keyword evidence="3" id="KW-1185">Reference proteome</keyword>
<dbReference type="PANTHER" id="PTHR43546:SF3">
    <property type="entry name" value="UPF0173 METAL-DEPENDENT HYDROLASE MJ1163"/>
    <property type="match status" value="1"/>
</dbReference>
<dbReference type="EMBL" id="JAMFMA010000001">
    <property type="protein sequence ID" value="MCL6272824.1"/>
    <property type="molecule type" value="Genomic_DNA"/>
</dbReference>
<gene>
    <name evidence="2" type="ORF">M3P19_02330</name>
</gene>
<dbReference type="InterPro" id="IPR001279">
    <property type="entry name" value="Metallo-B-lactamas"/>
</dbReference>
<dbReference type="SUPFAM" id="SSF56281">
    <property type="entry name" value="Metallo-hydrolase/oxidoreductase"/>
    <property type="match status" value="1"/>
</dbReference>
<dbReference type="RefSeq" id="WP_249656006.1">
    <property type="nucleotide sequence ID" value="NZ_JAMFMA010000001.1"/>
</dbReference>
<evidence type="ECO:0000313" key="2">
    <source>
        <dbReference type="EMBL" id="MCL6272824.1"/>
    </source>
</evidence>
<comment type="caution">
    <text evidence="2">The sequence shown here is derived from an EMBL/GenBank/DDBJ whole genome shotgun (WGS) entry which is preliminary data.</text>
</comment>
<reference evidence="2 3" key="1">
    <citation type="submission" date="2022-05" db="EMBL/GenBank/DDBJ databases">
        <authorList>
            <person name="Park J.-S."/>
        </authorList>
    </citation>
    <scope>NUCLEOTIDE SEQUENCE [LARGE SCALE GENOMIC DNA]</scope>
    <source>
        <strain evidence="2 3">2012CJ35-5</strain>
    </source>
</reference>
<sequence length="269" mass="30975">MEKQLFALIFVCLGLYQTRAQEVQIQYMANQGVWIKSQDKQILIDAVFDKEFEFLDVLPKTELELLDDAKPNYNEIDLILATHLHGDHFHPILTGNHLRANPKTEFFGPLETFSVFQQKFEGFQEISNRVHTDSLQLHQTSAYSLNEIKVEAFRLAHFGTHPWNKAENYAYLIHLNGKKILHVGDSNLNIENISKLNLAERKIDVAILPYWQIGSSERMDLIETYIGAKLLLIAHIPLENFADAQQDITQLGYQNAKALTQQFEIIILD</sequence>